<dbReference type="EMBL" id="CAXAMM010036113">
    <property type="protein sequence ID" value="CAK9075351.1"/>
    <property type="molecule type" value="Genomic_DNA"/>
</dbReference>
<reference evidence="2 3" key="1">
    <citation type="submission" date="2024-02" db="EMBL/GenBank/DDBJ databases">
        <authorList>
            <person name="Chen Y."/>
            <person name="Shah S."/>
            <person name="Dougan E. K."/>
            <person name="Thang M."/>
            <person name="Chan C."/>
        </authorList>
    </citation>
    <scope>NUCLEOTIDE SEQUENCE [LARGE SCALE GENOMIC DNA]</scope>
</reference>
<name>A0ABP0PI91_9DINO</name>
<evidence type="ECO:0000256" key="1">
    <source>
        <dbReference type="SAM" id="Phobius"/>
    </source>
</evidence>
<organism evidence="2 3">
    <name type="scientific">Durusdinium trenchii</name>
    <dbReference type="NCBI Taxonomy" id="1381693"/>
    <lineage>
        <taxon>Eukaryota</taxon>
        <taxon>Sar</taxon>
        <taxon>Alveolata</taxon>
        <taxon>Dinophyceae</taxon>
        <taxon>Suessiales</taxon>
        <taxon>Symbiodiniaceae</taxon>
        <taxon>Durusdinium</taxon>
    </lineage>
</organism>
<keyword evidence="1" id="KW-0472">Membrane</keyword>
<feature type="transmembrane region" description="Helical" evidence="1">
    <location>
        <begin position="231"/>
        <end position="250"/>
    </location>
</feature>
<accession>A0ABP0PI91</accession>
<feature type="transmembrane region" description="Helical" evidence="1">
    <location>
        <begin position="94"/>
        <end position="114"/>
    </location>
</feature>
<protein>
    <recommendedName>
        <fullName evidence="4">Gustatory receptor</fullName>
    </recommendedName>
</protein>
<feature type="transmembrane region" description="Helical" evidence="1">
    <location>
        <begin position="416"/>
        <end position="437"/>
    </location>
</feature>
<gene>
    <name evidence="2" type="ORF">SCF082_LOCUS36531</name>
</gene>
<feature type="transmembrane region" description="Helical" evidence="1">
    <location>
        <begin position="443"/>
        <end position="462"/>
    </location>
</feature>
<dbReference type="Proteomes" id="UP001642464">
    <property type="component" value="Unassembled WGS sequence"/>
</dbReference>
<evidence type="ECO:0008006" key="4">
    <source>
        <dbReference type="Google" id="ProtNLM"/>
    </source>
</evidence>
<evidence type="ECO:0000313" key="2">
    <source>
        <dbReference type="EMBL" id="CAK9075351.1"/>
    </source>
</evidence>
<sequence>MTMSRHDASYAPLTPVQHGERVVRVERDVFKQVLGEDAQALPILDIHQLWQFLAVDAVIATACTMPGVNVPASIYFLWKFSFQKRHFLVGSSKCAFVNEVILWLTVFFAAYLRIRNCWAYVDLASKNNLKVAAEALQTTMISDACWVGAVLLWRILQVSMIEVGAHVFWHKEQNRMEIQKDGTDSDRKALQLLKQLEARFPQYFKPNHHAHCNAEDIQREMSQLSHRASSLENFVIYFSTLCMFIGMLYLQSRTEEAVTLVRCADMSCEGLREVKILGKQMRLHWISFVHIVVVVYLSTRHWFIFLQGILFTTKRFQDNTNQLLLFTALSEQAQVDMWSAVNRKNLREILMTVSPTSGRSNVGHLSVSEVELKQQINRHLDGDILDLKKMVDIQAWWKLRKYIQIDFVDESAVMDFCAASSTILFLSLASCGILDWILNRDPFSRGLALIFILVSALNYAILRVFQVCVNINLLLERDARVLTDAAVDILTRPGEAKQEVATLLLALQRKVEGFDDQQGLFGLKITRHMRNGWASVDFVVMFWSAWQMFRPSMETMEVHDMEGIVSNLTSFLPVV</sequence>
<evidence type="ECO:0000313" key="3">
    <source>
        <dbReference type="Proteomes" id="UP001642464"/>
    </source>
</evidence>
<keyword evidence="1" id="KW-1133">Transmembrane helix</keyword>
<feature type="transmembrane region" description="Helical" evidence="1">
    <location>
        <begin position="285"/>
        <end position="306"/>
    </location>
</feature>
<proteinExistence type="predicted"/>
<keyword evidence="1" id="KW-0812">Transmembrane</keyword>
<comment type="caution">
    <text evidence="2">The sequence shown here is derived from an EMBL/GenBank/DDBJ whole genome shotgun (WGS) entry which is preliminary data.</text>
</comment>
<keyword evidence="3" id="KW-1185">Reference proteome</keyword>